<evidence type="ECO:0000313" key="3">
    <source>
        <dbReference type="EMBL" id="PYD68168.1"/>
    </source>
</evidence>
<organism evidence="3 4">
    <name type="scientific">Komagataeibacter swingsii</name>
    <dbReference type="NCBI Taxonomy" id="215220"/>
    <lineage>
        <taxon>Bacteria</taxon>
        <taxon>Pseudomonadati</taxon>
        <taxon>Pseudomonadota</taxon>
        <taxon>Alphaproteobacteria</taxon>
        <taxon>Acetobacterales</taxon>
        <taxon>Acetobacteraceae</taxon>
        <taxon>Komagataeibacter</taxon>
    </lineage>
</organism>
<dbReference type="InterPro" id="IPR036779">
    <property type="entry name" value="LysM_dom_sf"/>
</dbReference>
<dbReference type="Gene3D" id="3.10.350.10">
    <property type="entry name" value="LysM domain"/>
    <property type="match status" value="1"/>
</dbReference>
<dbReference type="InterPro" id="IPR018392">
    <property type="entry name" value="LysM"/>
</dbReference>
<protein>
    <submittedName>
        <fullName evidence="3">Peptidoglycan-binding protein</fullName>
    </submittedName>
</protein>
<dbReference type="RefSeq" id="WP_110557910.1">
    <property type="nucleotide sequence ID" value="NZ_NKUB01000052.1"/>
</dbReference>
<accession>A0A2V4S7Z0</accession>
<feature type="region of interest" description="Disordered" evidence="1">
    <location>
        <begin position="1"/>
        <end position="21"/>
    </location>
</feature>
<dbReference type="CDD" id="cd00118">
    <property type="entry name" value="LysM"/>
    <property type="match status" value="1"/>
</dbReference>
<feature type="domain" description="LysM" evidence="2">
    <location>
        <begin position="154"/>
        <end position="199"/>
    </location>
</feature>
<feature type="compositionally biased region" description="Polar residues" evidence="1">
    <location>
        <begin position="1"/>
        <end position="10"/>
    </location>
</feature>
<evidence type="ECO:0000256" key="1">
    <source>
        <dbReference type="SAM" id="MobiDB-lite"/>
    </source>
</evidence>
<dbReference type="PROSITE" id="PS51782">
    <property type="entry name" value="LYSM"/>
    <property type="match status" value="1"/>
</dbReference>
<evidence type="ECO:0000313" key="4">
    <source>
        <dbReference type="Proteomes" id="UP000247371"/>
    </source>
</evidence>
<proteinExistence type="predicted"/>
<gene>
    <name evidence="3" type="ORF">CFR76_16565</name>
</gene>
<dbReference type="Pfam" id="PF01476">
    <property type="entry name" value="LysM"/>
    <property type="match status" value="1"/>
</dbReference>
<dbReference type="AlphaFoldDB" id="A0A2V4S7Z0"/>
<sequence>MAIQPSSANRSPFDKWKDGIDAAGRSPAQWNAWDSEIRRTVDEYNRHLSSTLGYHPLDWRWIKVIIWVETGAHSPAWTRQPMQIGNPGDPGLTSLLSGKEGGDRIVPPAWKGRLTVGSARSNPADNIRTGVGYLLMRMANFRMDTVVDPDSRIEKVTVTTLNNNLWNIAKNTGTTVKNLQSLNPSITPAQLKPRMELKYQKASEQRVIFGWKIISTSLIYRLYNANGTSEYIRKLNYVMRFTGP</sequence>
<keyword evidence="4" id="KW-1185">Reference proteome</keyword>
<reference evidence="3 4" key="1">
    <citation type="submission" date="2017-07" db="EMBL/GenBank/DDBJ databases">
        <title>A draft genome sequence of Komagataeibacter swingsii LMG 22125.</title>
        <authorList>
            <person name="Skraban J."/>
            <person name="Cleenwerck I."/>
            <person name="Vandamme P."/>
            <person name="Trcek J."/>
        </authorList>
    </citation>
    <scope>NUCLEOTIDE SEQUENCE [LARGE SCALE GENOMIC DNA]</scope>
    <source>
        <strain evidence="3 4">LMG 22125</strain>
    </source>
</reference>
<dbReference type="EMBL" id="NKUB01000052">
    <property type="protein sequence ID" value="PYD68168.1"/>
    <property type="molecule type" value="Genomic_DNA"/>
</dbReference>
<name>A0A2V4S7Z0_9PROT</name>
<evidence type="ECO:0000259" key="2">
    <source>
        <dbReference type="PROSITE" id="PS51782"/>
    </source>
</evidence>
<dbReference type="Proteomes" id="UP000247371">
    <property type="component" value="Unassembled WGS sequence"/>
</dbReference>
<comment type="caution">
    <text evidence="3">The sequence shown here is derived from an EMBL/GenBank/DDBJ whole genome shotgun (WGS) entry which is preliminary data.</text>
</comment>